<keyword evidence="1" id="KW-1133">Transmembrane helix</keyword>
<proteinExistence type="predicted"/>
<organism evidence="2 3">
    <name type="scientific">Paracholeplasma vituli</name>
    <dbReference type="NCBI Taxonomy" id="69473"/>
    <lineage>
        <taxon>Bacteria</taxon>
        <taxon>Bacillati</taxon>
        <taxon>Mycoplasmatota</taxon>
        <taxon>Mollicutes</taxon>
        <taxon>Acholeplasmatales</taxon>
        <taxon>Acholeplasmataceae</taxon>
        <taxon>Paracholeplasma</taxon>
    </lineage>
</organism>
<gene>
    <name evidence="2" type="ORF">N7603_00265</name>
</gene>
<keyword evidence="1" id="KW-0472">Membrane</keyword>
<dbReference type="EMBL" id="JAOEGN010000001">
    <property type="protein sequence ID" value="MCU0104093.1"/>
    <property type="molecule type" value="Genomic_DNA"/>
</dbReference>
<evidence type="ECO:0000313" key="2">
    <source>
        <dbReference type="EMBL" id="MCU0104093.1"/>
    </source>
</evidence>
<evidence type="ECO:0000313" key="3">
    <source>
        <dbReference type="Proteomes" id="UP001209076"/>
    </source>
</evidence>
<comment type="caution">
    <text evidence="2">The sequence shown here is derived from an EMBL/GenBank/DDBJ whole genome shotgun (WGS) entry which is preliminary data.</text>
</comment>
<protein>
    <submittedName>
        <fullName evidence="2">Uncharacterized protein</fullName>
    </submittedName>
</protein>
<feature type="transmembrane region" description="Helical" evidence="1">
    <location>
        <begin position="5"/>
        <end position="23"/>
    </location>
</feature>
<reference evidence="3" key="1">
    <citation type="submission" date="2023-07" db="EMBL/GenBank/DDBJ databases">
        <title>Novel Mycoplasma species identified in domestic and wild animals.</title>
        <authorList>
            <person name="Volokhov D.V."/>
            <person name="Furtak V.A."/>
            <person name="Zagorodnyaya T.A."/>
        </authorList>
    </citation>
    <scope>NUCLEOTIDE SEQUENCE [LARGE SCALE GENOMIC DNA]</scope>
    <source>
        <strain evidence="3">92-19</strain>
    </source>
</reference>
<evidence type="ECO:0000256" key="1">
    <source>
        <dbReference type="SAM" id="Phobius"/>
    </source>
</evidence>
<name>A0ABT2PWR0_9MOLU</name>
<dbReference type="RefSeq" id="WP_262095304.1">
    <property type="nucleotide sequence ID" value="NZ_JAOEGN010000001.1"/>
</dbReference>
<accession>A0ABT2PWR0</accession>
<keyword evidence="1" id="KW-0812">Transmembrane</keyword>
<keyword evidence="3" id="KW-1185">Reference proteome</keyword>
<dbReference type="Proteomes" id="UP001209076">
    <property type="component" value="Unassembled WGS sequence"/>
</dbReference>
<sequence length="48" mass="5285">MKKKIISVVLMGVLMTGYLIHLVSKPVKNTPEIVLEFDEGDPIFKVGG</sequence>